<evidence type="ECO:0000313" key="3">
    <source>
        <dbReference type="EMBL" id="MEV0969931.1"/>
    </source>
</evidence>
<evidence type="ECO:0000256" key="1">
    <source>
        <dbReference type="SAM" id="MobiDB-lite"/>
    </source>
</evidence>
<evidence type="ECO:0000313" key="4">
    <source>
        <dbReference type="Proteomes" id="UP001551675"/>
    </source>
</evidence>
<accession>A0ABV3GER6</accession>
<feature type="region of interest" description="Disordered" evidence="1">
    <location>
        <begin position="70"/>
        <end position="105"/>
    </location>
</feature>
<feature type="domain" description="Transposase IS116/IS110/IS902 C-terminal" evidence="2">
    <location>
        <begin position="29"/>
        <end position="93"/>
    </location>
</feature>
<keyword evidence="4" id="KW-1185">Reference proteome</keyword>
<dbReference type="InterPro" id="IPR003346">
    <property type="entry name" value="Transposase_20"/>
</dbReference>
<dbReference type="Pfam" id="PF02371">
    <property type="entry name" value="Transposase_20"/>
    <property type="match status" value="1"/>
</dbReference>
<feature type="region of interest" description="Disordered" evidence="1">
    <location>
        <begin position="1"/>
        <end position="36"/>
    </location>
</feature>
<dbReference type="EMBL" id="JBFALK010000007">
    <property type="protein sequence ID" value="MEV0969931.1"/>
    <property type="molecule type" value="Genomic_DNA"/>
</dbReference>
<name>A0ABV3GER6_MICGL</name>
<comment type="caution">
    <text evidence="3">The sequence shown here is derived from an EMBL/GenBank/DDBJ whole genome shotgun (WGS) entry which is preliminary data.</text>
</comment>
<evidence type="ECO:0000259" key="2">
    <source>
        <dbReference type="Pfam" id="PF02371"/>
    </source>
</evidence>
<proteinExistence type="predicted"/>
<protein>
    <submittedName>
        <fullName evidence="3">Transposase</fullName>
    </submittedName>
</protein>
<sequence>MRFRRAAHSVENAAGAEERADELSDAETSGADRETGARVLAELGDDRTRFADARALKAYAGSAPIIRASGGSRSRMDFSAAQSRSRRDTACRGSKSGWIRRRSAV</sequence>
<organism evidence="3 4">
    <name type="scientific">Microtetraspora glauca</name>
    <dbReference type="NCBI Taxonomy" id="1996"/>
    <lineage>
        <taxon>Bacteria</taxon>
        <taxon>Bacillati</taxon>
        <taxon>Actinomycetota</taxon>
        <taxon>Actinomycetes</taxon>
        <taxon>Streptosporangiales</taxon>
        <taxon>Streptosporangiaceae</taxon>
        <taxon>Microtetraspora</taxon>
    </lineage>
</organism>
<gene>
    <name evidence="3" type="ORF">AB0I59_14935</name>
</gene>
<dbReference type="Proteomes" id="UP001551675">
    <property type="component" value="Unassembled WGS sequence"/>
</dbReference>
<reference evidence="3 4" key="1">
    <citation type="submission" date="2024-06" db="EMBL/GenBank/DDBJ databases">
        <title>The Natural Products Discovery Center: Release of the First 8490 Sequenced Strains for Exploring Actinobacteria Biosynthetic Diversity.</title>
        <authorList>
            <person name="Kalkreuter E."/>
            <person name="Kautsar S.A."/>
            <person name="Yang D."/>
            <person name="Bader C.D."/>
            <person name="Teijaro C.N."/>
            <person name="Fluegel L."/>
            <person name="Davis C.M."/>
            <person name="Simpson J.R."/>
            <person name="Lauterbach L."/>
            <person name="Steele A.D."/>
            <person name="Gui C."/>
            <person name="Meng S."/>
            <person name="Li G."/>
            <person name="Viehrig K."/>
            <person name="Ye F."/>
            <person name="Su P."/>
            <person name="Kiefer A.F."/>
            <person name="Nichols A."/>
            <person name="Cepeda A.J."/>
            <person name="Yan W."/>
            <person name="Fan B."/>
            <person name="Jiang Y."/>
            <person name="Adhikari A."/>
            <person name="Zheng C.-J."/>
            <person name="Schuster L."/>
            <person name="Cowan T.M."/>
            <person name="Smanski M.J."/>
            <person name="Chevrette M.G."/>
            <person name="De Carvalho L.P.S."/>
            <person name="Shen B."/>
        </authorList>
    </citation>
    <scope>NUCLEOTIDE SEQUENCE [LARGE SCALE GENOMIC DNA]</scope>
    <source>
        <strain evidence="3 4">NPDC050100</strain>
    </source>
</reference>